<evidence type="ECO:0000256" key="5">
    <source>
        <dbReference type="ARBA" id="ARBA00023180"/>
    </source>
</evidence>
<feature type="signal peptide" evidence="7">
    <location>
        <begin position="1"/>
        <end position="22"/>
    </location>
</feature>
<comment type="subcellular location">
    <subcellularLocation>
        <location evidence="1">Secreted</location>
    </subcellularLocation>
</comment>
<evidence type="ECO:0000256" key="1">
    <source>
        <dbReference type="ARBA" id="ARBA00004613"/>
    </source>
</evidence>
<feature type="chain" id="PRO_5045194174" evidence="7">
    <location>
        <begin position="23"/>
        <end position="508"/>
    </location>
</feature>
<keyword evidence="3 7" id="KW-0732">Signal</keyword>
<evidence type="ECO:0000256" key="7">
    <source>
        <dbReference type="SAM" id="SignalP"/>
    </source>
</evidence>
<dbReference type="Pfam" id="PF13330">
    <property type="entry name" value="Mucin2_WxxW"/>
    <property type="match status" value="2"/>
</dbReference>
<dbReference type="InterPro" id="IPR036383">
    <property type="entry name" value="TSP1_rpt_sf"/>
</dbReference>
<dbReference type="InterPro" id="IPR000884">
    <property type="entry name" value="TSP1_rpt"/>
</dbReference>
<dbReference type="InterPro" id="IPR025155">
    <property type="entry name" value="WxxW_domain"/>
</dbReference>
<evidence type="ECO:0000256" key="2">
    <source>
        <dbReference type="ARBA" id="ARBA00022525"/>
    </source>
</evidence>
<dbReference type="InterPro" id="IPR039675">
    <property type="entry name" value="CILP1/CILP2"/>
</dbReference>
<accession>A0ABN7SC71</accession>
<evidence type="ECO:0000259" key="8">
    <source>
        <dbReference type="PROSITE" id="PS50923"/>
    </source>
</evidence>
<keyword evidence="6" id="KW-0768">Sushi</keyword>
<keyword evidence="5" id="KW-0325">Glycoprotein</keyword>
<dbReference type="PROSITE" id="PS50923">
    <property type="entry name" value="SUSHI"/>
    <property type="match status" value="2"/>
</dbReference>
<evidence type="ECO:0000313" key="10">
    <source>
        <dbReference type="Proteomes" id="UP001158576"/>
    </source>
</evidence>
<dbReference type="Proteomes" id="UP001158576">
    <property type="component" value="Chromosome XSR"/>
</dbReference>
<proteinExistence type="predicted"/>
<dbReference type="SMART" id="SM00032">
    <property type="entry name" value="CCP"/>
    <property type="match status" value="2"/>
</dbReference>
<reference evidence="9 10" key="1">
    <citation type="submission" date="2021-04" db="EMBL/GenBank/DDBJ databases">
        <authorList>
            <person name="Bliznina A."/>
        </authorList>
    </citation>
    <scope>NUCLEOTIDE SEQUENCE [LARGE SCALE GENOMIC DNA]</scope>
</reference>
<protein>
    <submittedName>
        <fullName evidence="9">Oidioi.mRNA.OKI2018_I69.XSR.g13648.t1.cds</fullName>
    </submittedName>
</protein>
<dbReference type="EMBL" id="OU015569">
    <property type="protein sequence ID" value="CAG5094537.1"/>
    <property type="molecule type" value="Genomic_DNA"/>
</dbReference>
<dbReference type="SUPFAM" id="SSF57535">
    <property type="entry name" value="Complement control module/SCR domain"/>
    <property type="match status" value="2"/>
</dbReference>
<dbReference type="InterPro" id="IPR000436">
    <property type="entry name" value="Sushi_SCR_CCP_dom"/>
</dbReference>
<dbReference type="Gene3D" id="2.20.100.10">
    <property type="entry name" value="Thrombospondin type-1 (TSP1) repeat"/>
    <property type="match status" value="1"/>
</dbReference>
<dbReference type="SUPFAM" id="SSF82895">
    <property type="entry name" value="TSP-1 type 1 repeat"/>
    <property type="match status" value="1"/>
</dbReference>
<dbReference type="PROSITE" id="PS50092">
    <property type="entry name" value="TSP1"/>
    <property type="match status" value="1"/>
</dbReference>
<organism evidence="9 10">
    <name type="scientific">Oikopleura dioica</name>
    <name type="common">Tunicate</name>
    <dbReference type="NCBI Taxonomy" id="34765"/>
    <lineage>
        <taxon>Eukaryota</taxon>
        <taxon>Metazoa</taxon>
        <taxon>Chordata</taxon>
        <taxon>Tunicata</taxon>
        <taxon>Appendicularia</taxon>
        <taxon>Copelata</taxon>
        <taxon>Oikopleuridae</taxon>
        <taxon>Oikopleura</taxon>
    </lineage>
</organism>
<feature type="disulfide bond" evidence="6">
    <location>
        <begin position="158"/>
        <end position="185"/>
    </location>
</feature>
<evidence type="ECO:0000256" key="4">
    <source>
        <dbReference type="ARBA" id="ARBA00023157"/>
    </source>
</evidence>
<keyword evidence="2" id="KW-0964">Secreted</keyword>
<evidence type="ECO:0000256" key="6">
    <source>
        <dbReference type="PROSITE-ProRule" id="PRU00302"/>
    </source>
</evidence>
<keyword evidence="4 6" id="KW-1015">Disulfide bond</keyword>
<feature type="domain" description="Sushi" evidence="8">
    <location>
        <begin position="129"/>
        <end position="187"/>
    </location>
</feature>
<feature type="domain" description="Sushi" evidence="8">
    <location>
        <begin position="68"/>
        <end position="125"/>
    </location>
</feature>
<gene>
    <name evidence="9" type="ORF">OKIOD_LOCUS5206</name>
</gene>
<dbReference type="SMART" id="SM00209">
    <property type="entry name" value="TSP1"/>
    <property type="match status" value="1"/>
</dbReference>
<evidence type="ECO:0000256" key="3">
    <source>
        <dbReference type="ARBA" id="ARBA00022729"/>
    </source>
</evidence>
<keyword evidence="10" id="KW-1185">Reference proteome</keyword>
<dbReference type="InterPro" id="IPR035976">
    <property type="entry name" value="Sushi/SCR/CCP_sf"/>
</dbReference>
<dbReference type="Gene3D" id="2.10.70.10">
    <property type="entry name" value="Complement Module, domain 1"/>
    <property type="match status" value="2"/>
</dbReference>
<dbReference type="CDD" id="cd00033">
    <property type="entry name" value="CCP"/>
    <property type="match status" value="2"/>
</dbReference>
<name>A0ABN7SC71_OIKDI</name>
<comment type="caution">
    <text evidence="6">Lacks conserved residue(s) required for the propagation of feature annotation.</text>
</comment>
<dbReference type="PANTHER" id="PTHR15031">
    <property type="entry name" value="CARTILAGE INTERMEDIATE LAYER PROTEIN CLIP"/>
    <property type="match status" value="1"/>
</dbReference>
<evidence type="ECO:0000313" key="9">
    <source>
        <dbReference type="EMBL" id="CAG5094537.1"/>
    </source>
</evidence>
<sequence>MKKIIFGLLGISTAQLQYSAWGEWTEWGPCSISSDYGSRIRHRSCNSGAYSSCAGEDYQVEECTEKPVNCIVPSLPLNSSFVNCTSTAPGSTCEIACHSGFLPSGETRLTCTDYGWSAEFGSCVPIPSARCPALETPENGKIICSDSSLSSSECLLYCDPGFQPSGESSTICDENGQWNAELGKCLKAKCTFEQKEYYAGVSILTDNCRQECTCTDDGLWRCKHHYCKSHNEQCILDIESTNYKCQERVDCYGPRSWSSWINSNTPTNGNERESAQKARNFHPEAAVCKQPDAIEARRVRDQKSVESLLQDGWRIFVGDDKVVCRKRDQISEKEDCEDMEIRFCCEEKNATPECPDHIGTWTKWANADRNPNDGGDFELLSRHRALDPEGVCEVPHSIDFRQVNETLDWEVKYNQKITTDPQMGLVCYDQANSNSGGCGDYEVRFCCSAPLDLSCLRQRPPWNGNRPDPTWLPPDRCCGNRPYNSNLKTCCEGERLVQLEEDCTENSY</sequence>
<dbReference type="Pfam" id="PF00090">
    <property type="entry name" value="TSP_1"/>
    <property type="match status" value="1"/>
</dbReference>
<dbReference type="Pfam" id="PF00084">
    <property type="entry name" value="Sushi"/>
    <property type="match status" value="2"/>
</dbReference>